<dbReference type="KEGG" id="cyj:Cyan7822_4127"/>
<dbReference type="Proteomes" id="UP000008206">
    <property type="component" value="Chromosome"/>
</dbReference>
<reference evidence="3" key="1">
    <citation type="journal article" date="2011" name="MBio">
        <title>Novel metabolic attributes of the genus Cyanothece, comprising a group of unicellular nitrogen-fixing Cyanobacteria.</title>
        <authorList>
            <person name="Bandyopadhyay A."/>
            <person name="Elvitigala T."/>
            <person name="Welsh E."/>
            <person name="Stockel J."/>
            <person name="Liberton M."/>
            <person name="Min H."/>
            <person name="Sherman L.A."/>
            <person name="Pakrasi H.B."/>
        </authorList>
    </citation>
    <scope>NUCLEOTIDE SEQUENCE [LARGE SCALE GENOMIC DNA]</scope>
    <source>
        <strain evidence="3">PCC 7822</strain>
    </source>
</reference>
<dbReference type="eggNOG" id="ENOG5033NIT">
    <property type="taxonomic scope" value="Bacteria"/>
</dbReference>
<evidence type="ECO:0000256" key="1">
    <source>
        <dbReference type="SAM" id="Phobius"/>
    </source>
</evidence>
<feature type="transmembrane region" description="Helical" evidence="1">
    <location>
        <begin position="44"/>
        <end position="62"/>
    </location>
</feature>
<sequence>MNLQQMMSLNKQKSFDYLLVETQKEPVRDDFYNSSWDNPMSLNLNYWILLIIPTLLIMAFFIEAKKKFFSPQNQDLENFADCSCQRCKYFSPNPYLKCAVNPKLALTKESCDCPSFNPDKN</sequence>
<keyword evidence="1" id="KW-0472">Membrane</keyword>
<keyword evidence="1" id="KW-0812">Transmembrane</keyword>
<organism evidence="2 3">
    <name type="scientific">Gloeothece verrucosa (strain PCC 7822)</name>
    <name type="common">Cyanothece sp. (strain PCC 7822)</name>
    <dbReference type="NCBI Taxonomy" id="497965"/>
    <lineage>
        <taxon>Bacteria</taxon>
        <taxon>Bacillati</taxon>
        <taxon>Cyanobacteriota</taxon>
        <taxon>Cyanophyceae</taxon>
        <taxon>Oscillatoriophycideae</taxon>
        <taxon>Chroococcales</taxon>
        <taxon>Aphanothecaceae</taxon>
        <taxon>Gloeothece</taxon>
        <taxon>Gloeothece verrucosa</taxon>
    </lineage>
</organism>
<name>E0U7W0_GLOV7</name>
<proteinExistence type="predicted"/>
<keyword evidence="3" id="KW-1185">Reference proteome</keyword>
<dbReference type="AlphaFoldDB" id="E0U7W0"/>
<keyword evidence="1" id="KW-1133">Transmembrane helix</keyword>
<evidence type="ECO:0000313" key="2">
    <source>
        <dbReference type="EMBL" id="ADN16047.1"/>
    </source>
</evidence>
<dbReference type="OrthoDB" id="457956at2"/>
<protein>
    <submittedName>
        <fullName evidence="2">Uncharacterized protein</fullName>
    </submittedName>
</protein>
<gene>
    <name evidence="2" type="ordered locus">Cyan7822_4127</name>
</gene>
<dbReference type="RefSeq" id="WP_013324113.1">
    <property type="nucleotide sequence ID" value="NC_014501.1"/>
</dbReference>
<dbReference type="HOGENOM" id="CLU_158597_0_0_3"/>
<evidence type="ECO:0000313" key="3">
    <source>
        <dbReference type="Proteomes" id="UP000008206"/>
    </source>
</evidence>
<dbReference type="EMBL" id="CP002198">
    <property type="protein sequence ID" value="ADN16047.1"/>
    <property type="molecule type" value="Genomic_DNA"/>
</dbReference>
<accession>E0U7W0</accession>